<keyword evidence="2" id="KW-0732">Signal</keyword>
<feature type="chain" id="PRO_5015703752" evidence="2">
    <location>
        <begin position="18"/>
        <end position="190"/>
    </location>
</feature>
<keyword evidence="4" id="KW-1185">Reference proteome</keyword>
<proteinExistence type="predicted"/>
<dbReference type="EMBL" id="MQWA01000001">
    <property type="protein sequence ID" value="PQJ28174.1"/>
    <property type="molecule type" value="Genomic_DNA"/>
</dbReference>
<reference evidence="3 4" key="1">
    <citation type="submission" date="2016-12" db="EMBL/GenBank/DDBJ databases">
        <title>Study of bacterial adaptation to deep sea.</title>
        <authorList>
            <person name="Song J."/>
            <person name="Yoshizawa S."/>
            <person name="Kogure K."/>
        </authorList>
    </citation>
    <scope>NUCLEOTIDE SEQUENCE [LARGE SCALE GENOMIC DNA]</scope>
    <source>
        <strain evidence="3 4">SAORIC-165</strain>
    </source>
</reference>
<feature type="region of interest" description="Disordered" evidence="1">
    <location>
        <begin position="29"/>
        <end position="49"/>
    </location>
</feature>
<dbReference type="Proteomes" id="UP000239907">
    <property type="component" value="Unassembled WGS sequence"/>
</dbReference>
<evidence type="ECO:0000313" key="3">
    <source>
        <dbReference type="EMBL" id="PQJ28174.1"/>
    </source>
</evidence>
<evidence type="ECO:0000313" key="4">
    <source>
        <dbReference type="Proteomes" id="UP000239907"/>
    </source>
</evidence>
<sequence length="190" mass="20745">MKISKIIIHALAVSVLAASLWGCAKKEDTSADKKEDSSADKKEDTSADKTHQLTIQLTQTTKYSRIDFDDAFTMVWAGEVTLRGLTVGEFTAENTKTIKTGYNGSINQYDIIIPSDKQQRQDISGGPISDFMSIRTNHTMLTEEGEDHGVVFATSPEYRFLLGAAVEMDGEVTTITWETGAFPGGSPLAE</sequence>
<protein>
    <submittedName>
        <fullName evidence="3">Uncharacterized protein</fullName>
    </submittedName>
</protein>
<evidence type="ECO:0000256" key="1">
    <source>
        <dbReference type="SAM" id="MobiDB-lite"/>
    </source>
</evidence>
<comment type="caution">
    <text evidence="3">The sequence shown here is derived from an EMBL/GenBank/DDBJ whole genome shotgun (WGS) entry which is preliminary data.</text>
</comment>
<dbReference type="AlphaFoldDB" id="A0A2S7U1B3"/>
<feature type="signal peptide" evidence="2">
    <location>
        <begin position="1"/>
        <end position="17"/>
    </location>
</feature>
<gene>
    <name evidence="3" type="ORF">BSZ32_06430</name>
</gene>
<dbReference type="RefSeq" id="WP_105042676.1">
    <property type="nucleotide sequence ID" value="NZ_MQWA01000001.1"/>
</dbReference>
<name>A0A2S7U1B3_9BACT</name>
<accession>A0A2S7U1B3</accession>
<evidence type="ECO:0000256" key="2">
    <source>
        <dbReference type="SAM" id="SignalP"/>
    </source>
</evidence>
<organism evidence="3 4">
    <name type="scientific">Rubritalea profundi</name>
    <dbReference type="NCBI Taxonomy" id="1658618"/>
    <lineage>
        <taxon>Bacteria</taxon>
        <taxon>Pseudomonadati</taxon>
        <taxon>Verrucomicrobiota</taxon>
        <taxon>Verrucomicrobiia</taxon>
        <taxon>Verrucomicrobiales</taxon>
        <taxon>Rubritaleaceae</taxon>
        <taxon>Rubritalea</taxon>
    </lineage>
</organism>